<evidence type="ECO:0000259" key="4">
    <source>
        <dbReference type="Pfam" id="PF00742"/>
    </source>
</evidence>
<dbReference type="PIRSF" id="PIRSF036497">
    <property type="entry name" value="HDH_short"/>
    <property type="match status" value="1"/>
</dbReference>
<name>A0ABW8T9G6_9CLOT</name>
<reference evidence="5 6" key="1">
    <citation type="submission" date="2024-11" db="EMBL/GenBank/DDBJ databases">
        <authorList>
            <person name="Heng Y.C."/>
            <person name="Lim A.C.H."/>
            <person name="Lee J.K.Y."/>
            <person name="Kittelmann S."/>
        </authorList>
    </citation>
    <scope>NUCLEOTIDE SEQUENCE [LARGE SCALE GENOMIC DNA]</scope>
    <source>
        <strain evidence="5 6">WILCCON 0185</strain>
    </source>
</reference>
<dbReference type="Gene3D" id="3.40.50.720">
    <property type="entry name" value="NAD(P)-binding Rossmann-like Domain"/>
    <property type="match status" value="1"/>
</dbReference>
<dbReference type="InterPro" id="IPR022697">
    <property type="entry name" value="HDH_short"/>
</dbReference>
<dbReference type="EMBL" id="JBJHZZ010000008">
    <property type="protein sequence ID" value="MFL0247694.1"/>
    <property type="molecule type" value="Genomic_DNA"/>
</dbReference>
<dbReference type="Gene3D" id="3.30.360.10">
    <property type="entry name" value="Dihydrodipicolinate Reductase, domain 2"/>
    <property type="match status" value="1"/>
</dbReference>
<proteinExistence type="inferred from homology"/>
<sequence>MKTLKIAMFGFGNAGRAFAKLLIEKQEEIRKGYDFDVKVTAITTLIRGNLIDDDGIDLRKALRDIEQEGYFDKAWKAYKSCSTEDILLKADYDVLMEITTLNIFSGEPAIHNITSALNRKKHIITANKGPVAWKYKELKELSIKQGVAFLHETAVMDGTPIFNLVENNLPTCKITGLKGILNTTTNFVLEEMKKGNSFNEAIEEGKRKGFVEADPTMDIEGFDAAAKLSALINVLMEGEVTPLNIKRQGIQNVSYEDIKMAQDAGKVIKLICEAKFKNGKIIGEVSPKEIEKDEIFAGISGTSSVLTIDTDLMGKLTVIEHDPEIQQTGYGLFSDLIRLIKLIK</sequence>
<dbReference type="InterPro" id="IPR036291">
    <property type="entry name" value="NAD(P)-bd_dom_sf"/>
</dbReference>
<dbReference type="EC" id="1.1.1.3" evidence="2"/>
<dbReference type="InterPro" id="IPR001342">
    <property type="entry name" value="HDH_cat"/>
</dbReference>
<dbReference type="PANTHER" id="PTHR43331">
    <property type="entry name" value="HOMOSERINE DEHYDROGENASE"/>
    <property type="match status" value="1"/>
</dbReference>
<dbReference type="PANTHER" id="PTHR43331:SF1">
    <property type="entry name" value="HOMOSERINE DEHYDROGENASE"/>
    <property type="match status" value="1"/>
</dbReference>
<dbReference type="SUPFAM" id="SSF51735">
    <property type="entry name" value="NAD(P)-binding Rossmann-fold domains"/>
    <property type="match status" value="1"/>
</dbReference>
<keyword evidence="3" id="KW-0560">Oxidoreductase</keyword>
<evidence type="ECO:0000256" key="3">
    <source>
        <dbReference type="ARBA" id="ARBA00023002"/>
    </source>
</evidence>
<evidence type="ECO:0000256" key="2">
    <source>
        <dbReference type="ARBA" id="ARBA00013213"/>
    </source>
</evidence>
<evidence type="ECO:0000256" key="1">
    <source>
        <dbReference type="ARBA" id="ARBA00006753"/>
    </source>
</evidence>
<comment type="caution">
    <text evidence="5">The sequence shown here is derived from an EMBL/GenBank/DDBJ whole genome shotgun (WGS) entry which is preliminary data.</text>
</comment>
<comment type="similarity">
    <text evidence="1">Belongs to the homoserine dehydrogenase family.</text>
</comment>
<dbReference type="Pfam" id="PF00742">
    <property type="entry name" value="Homoserine_dh"/>
    <property type="match status" value="1"/>
</dbReference>
<protein>
    <recommendedName>
        <fullName evidence="2">homoserine dehydrogenase</fullName>
        <ecNumber evidence="2">1.1.1.3</ecNumber>
    </recommendedName>
</protein>
<gene>
    <name evidence="5" type="ORF">ACJDUG_12005</name>
</gene>
<dbReference type="RefSeq" id="WP_406770124.1">
    <property type="nucleotide sequence ID" value="NZ_JBJHZZ010000008.1"/>
</dbReference>
<evidence type="ECO:0000313" key="6">
    <source>
        <dbReference type="Proteomes" id="UP001623591"/>
    </source>
</evidence>
<dbReference type="Proteomes" id="UP001623591">
    <property type="component" value="Unassembled WGS sequence"/>
</dbReference>
<organism evidence="5 6">
    <name type="scientific">Candidatus Clostridium stratigraminis</name>
    <dbReference type="NCBI Taxonomy" id="3381661"/>
    <lineage>
        <taxon>Bacteria</taxon>
        <taxon>Bacillati</taxon>
        <taxon>Bacillota</taxon>
        <taxon>Clostridia</taxon>
        <taxon>Eubacteriales</taxon>
        <taxon>Clostridiaceae</taxon>
        <taxon>Clostridium</taxon>
    </lineage>
</organism>
<dbReference type="SUPFAM" id="SSF55347">
    <property type="entry name" value="Glyceraldehyde-3-phosphate dehydrogenase-like, C-terminal domain"/>
    <property type="match status" value="1"/>
</dbReference>
<accession>A0ABW8T9G6</accession>
<evidence type="ECO:0000313" key="5">
    <source>
        <dbReference type="EMBL" id="MFL0247694.1"/>
    </source>
</evidence>
<feature type="domain" description="Homoserine dehydrogenase catalytic" evidence="4">
    <location>
        <begin position="160"/>
        <end position="337"/>
    </location>
</feature>
<keyword evidence="6" id="KW-1185">Reference proteome</keyword>